<protein>
    <submittedName>
        <fullName evidence="3">TatD-related deoxyribonuclease</fullName>
    </submittedName>
</protein>
<evidence type="ECO:0000256" key="2">
    <source>
        <dbReference type="PIRSR" id="PIRSR005902-1"/>
    </source>
</evidence>
<evidence type="ECO:0000313" key="3">
    <source>
        <dbReference type="EMBL" id="ADK67899.1"/>
    </source>
</evidence>
<dbReference type="GeneID" id="78512208"/>
<dbReference type="InterPro" id="IPR032466">
    <property type="entry name" value="Metal_Hydrolase"/>
</dbReference>
<dbReference type="PANTHER" id="PTHR46124:SF2">
    <property type="entry name" value="D-AMINOACYL-TRNA DEACYLASE"/>
    <property type="match status" value="1"/>
</dbReference>
<dbReference type="SUPFAM" id="SSF51556">
    <property type="entry name" value="Metallo-dependent hydrolases"/>
    <property type="match status" value="1"/>
</dbReference>
<dbReference type="InterPro" id="IPR018228">
    <property type="entry name" value="DNase_TatD-rel_CS"/>
</dbReference>
<dbReference type="OrthoDB" id="9810005at2"/>
<gene>
    <name evidence="3" type="ordered locus">Olsu_0786</name>
</gene>
<organism evidence="3 4">
    <name type="scientific">Olsenella uli (strain ATCC 49627 / DSM 7084 / CCUG 31166 / CIP 109912 / JCM 12494 / LMG 11480 / NCIMB 702895 / VPI D76D-27C)</name>
    <name type="common">Lactobacillus uli</name>
    <dbReference type="NCBI Taxonomy" id="633147"/>
    <lineage>
        <taxon>Bacteria</taxon>
        <taxon>Bacillati</taxon>
        <taxon>Actinomycetota</taxon>
        <taxon>Coriobacteriia</taxon>
        <taxon>Coriobacteriales</taxon>
        <taxon>Atopobiaceae</taxon>
        <taxon>Olsenella</taxon>
    </lineage>
</organism>
<keyword evidence="1" id="KW-0378">Hydrolase</keyword>
<dbReference type="RefSeq" id="WP_013251651.1">
    <property type="nucleotide sequence ID" value="NC_014363.1"/>
</dbReference>
<dbReference type="PIRSF" id="PIRSF005902">
    <property type="entry name" value="DNase_TatD"/>
    <property type="match status" value="1"/>
</dbReference>
<dbReference type="Proteomes" id="UP000000333">
    <property type="component" value="Chromosome"/>
</dbReference>
<feature type="binding site" evidence="2">
    <location>
        <position position="159"/>
    </location>
    <ligand>
        <name>a divalent metal cation</name>
        <dbReference type="ChEBI" id="CHEBI:60240"/>
        <label>2</label>
    </ligand>
</feature>
<keyword evidence="2" id="KW-0479">Metal-binding</keyword>
<feature type="binding site" evidence="2">
    <location>
        <position position="9"/>
    </location>
    <ligand>
        <name>a divalent metal cation</name>
        <dbReference type="ChEBI" id="CHEBI:60240"/>
        <label>1</label>
    </ligand>
</feature>
<reference evidence="3 4" key="1">
    <citation type="journal article" date="2010" name="Stand. Genomic Sci.">
        <title>Complete genome sequence of Olsenella uli type strain (VPI D76D-27C).</title>
        <authorList>
            <person name="Goker M."/>
            <person name="Held B."/>
            <person name="Lucas S."/>
            <person name="Nolan M."/>
            <person name="Yasawong M."/>
            <person name="Glavina Del Rio T."/>
            <person name="Tice H."/>
            <person name="Cheng J.F."/>
            <person name="Bruce D."/>
            <person name="Detter J.C."/>
            <person name="Tapia R."/>
            <person name="Han C."/>
            <person name="Goodwin L."/>
            <person name="Pitluck S."/>
            <person name="Liolios K."/>
            <person name="Ivanova N."/>
            <person name="Mavromatis K."/>
            <person name="Mikhailova N."/>
            <person name="Pati A."/>
            <person name="Chen A."/>
            <person name="Palaniappan K."/>
            <person name="Land M."/>
            <person name="Hauser L."/>
            <person name="Chang Y.J."/>
            <person name="Jeffries C.D."/>
            <person name="Rohde M."/>
            <person name="Sikorski J."/>
            <person name="Pukall R."/>
            <person name="Woyke T."/>
            <person name="Bristow J."/>
            <person name="Eisen J.A."/>
            <person name="Markowitz V."/>
            <person name="Hugenholtz P."/>
            <person name="Kyrpides N.C."/>
            <person name="Klenk H.P."/>
            <person name="Lapidus A."/>
        </authorList>
    </citation>
    <scope>NUCLEOTIDE SEQUENCE [LARGE SCALE GENOMIC DNA]</scope>
    <source>
        <strain evidence="4">ATCC 49627 / DSM 7084 / CIP 109912 / JCM 12494 / NCIMB 702895 / VPI D76D-27C</strain>
    </source>
</reference>
<feature type="binding site" evidence="2">
    <location>
        <position position="133"/>
    </location>
    <ligand>
        <name>a divalent metal cation</name>
        <dbReference type="ChEBI" id="CHEBI:60240"/>
        <label>2</label>
    </ligand>
</feature>
<keyword evidence="4" id="KW-1185">Reference proteome</keyword>
<dbReference type="PATRIC" id="fig|633147.7.peg.762"/>
<dbReference type="Pfam" id="PF01026">
    <property type="entry name" value="TatD_DNase"/>
    <property type="match status" value="1"/>
</dbReference>
<dbReference type="CDD" id="cd01310">
    <property type="entry name" value="TatD_DNAse"/>
    <property type="match status" value="1"/>
</dbReference>
<dbReference type="KEGG" id="ols:Olsu_0786"/>
<dbReference type="AlphaFoldDB" id="E1QZT5"/>
<evidence type="ECO:0000313" key="4">
    <source>
        <dbReference type="Proteomes" id="UP000000333"/>
    </source>
</evidence>
<dbReference type="InterPro" id="IPR001130">
    <property type="entry name" value="TatD-like"/>
</dbReference>
<dbReference type="HOGENOM" id="CLU_031506_5_1_11"/>
<dbReference type="GO" id="GO:0016788">
    <property type="term" value="F:hydrolase activity, acting on ester bonds"/>
    <property type="evidence" value="ECO:0007669"/>
    <property type="project" value="InterPro"/>
</dbReference>
<dbReference type="PROSITE" id="PS01137">
    <property type="entry name" value="TATD_1"/>
    <property type="match status" value="1"/>
</dbReference>
<accession>E1QZT5</accession>
<dbReference type="eggNOG" id="COG0084">
    <property type="taxonomic scope" value="Bacteria"/>
</dbReference>
<name>E1QZT5_OLSUV</name>
<evidence type="ECO:0000256" key="1">
    <source>
        <dbReference type="ARBA" id="ARBA00022801"/>
    </source>
</evidence>
<proteinExistence type="predicted"/>
<dbReference type="PANTHER" id="PTHR46124">
    <property type="entry name" value="D-AMINOACYL-TRNA DEACYLASE"/>
    <property type="match status" value="1"/>
</dbReference>
<feature type="binding site" evidence="2">
    <location>
        <position position="89"/>
    </location>
    <ligand>
        <name>a divalent metal cation</name>
        <dbReference type="ChEBI" id="CHEBI:60240"/>
        <label>1</label>
    </ligand>
</feature>
<dbReference type="Gene3D" id="3.20.20.140">
    <property type="entry name" value="Metal-dependent hydrolases"/>
    <property type="match status" value="1"/>
</dbReference>
<feature type="binding site" evidence="2">
    <location>
        <position position="207"/>
    </location>
    <ligand>
        <name>a divalent metal cation</name>
        <dbReference type="ChEBI" id="CHEBI:60240"/>
        <label>1</label>
    </ligand>
</feature>
<feature type="binding site" evidence="2">
    <location>
        <position position="7"/>
    </location>
    <ligand>
        <name>a divalent metal cation</name>
        <dbReference type="ChEBI" id="CHEBI:60240"/>
        <label>1</label>
    </ligand>
</feature>
<dbReference type="GO" id="GO:0046872">
    <property type="term" value="F:metal ion binding"/>
    <property type="evidence" value="ECO:0007669"/>
    <property type="project" value="UniProtKB-KW"/>
</dbReference>
<dbReference type="EMBL" id="CP002106">
    <property type="protein sequence ID" value="ADK67899.1"/>
    <property type="molecule type" value="Genomic_DNA"/>
</dbReference>
<sequence>MRLFDAHVHLDFMPNAVEVADQAKRDGLALFATTVTPKGYEAALPRLGHLPNVHLALGLHPWWVADGRCEEEDIRRFEELAAHTRWLGEVGLDFSDAHTPSDSHACQVEAFRRVCAAAVAHATPTTPTVISIHAVHAAGACLDILAETGCLERCRCVFHWFSGSSDELHRAVKSGCWFSVNQMMLATRRGREYARQLPLDRLLTETDLPPHVGRPFKAQMIEAALGRSIAMVAQSRHMESDALTERIALNARGLLSA</sequence>